<gene>
    <name evidence="2" type="ORF">J3U87_04775</name>
</gene>
<proteinExistence type="predicted"/>
<evidence type="ECO:0000313" key="3">
    <source>
        <dbReference type="Proteomes" id="UP000663929"/>
    </source>
</evidence>
<feature type="region of interest" description="Disordered" evidence="1">
    <location>
        <begin position="26"/>
        <end position="56"/>
    </location>
</feature>
<sequence>MQDIYSLRVAARAGGSPLDFEKETAHLVSGEGSRVVHSKNEAGMHEDGKPGKDRHLVSHHGLAFPVFDHSCLPDQDLTTARPSSG</sequence>
<dbReference type="EMBL" id="CP071793">
    <property type="protein sequence ID" value="QTD51763.1"/>
    <property type="molecule type" value="Genomic_DNA"/>
</dbReference>
<evidence type="ECO:0000313" key="2">
    <source>
        <dbReference type="EMBL" id="QTD51763.1"/>
    </source>
</evidence>
<organism evidence="2 3">
    <name type="scientific">Sulfidibacter corallicola</name>
    <dbReference type="NCBI Taxonomy" id="2818388"/>
    <lineage>
        <taxon>Bacteria</taxon>
        <taxon>Pseudomonadati</taxon>
        <taxon>Acidobacteriota</taxon>
        <taxon>Holophagae</taxon>
        <taxon>Acanthopleuribacterales</taxon>
        <taxon>Acanthopleuribacteraceae</taxon>
        <taxon>Sulfidibacter</taxon>
    </lineage>
</organism>
<keyword evidence="3" id="KW-1185">Reference proteome</keyword>
<dbReference type="Proteomes" id="UP000663929">
    <property type="component" value="Chromosome"/>
</dbReference>
<protein>
    <submittedName>
        <fullName evidence="2">Uncharacterized protein</fullName>
    </submittedName>
</protein>
<accession>A0A8A4TQE5</accession>
<dbReference type="RefSeq" id="WP_237381884.1">
    <property type="nucleotide sequence ID" value="NZ_CP071793.1"/>
</dbReference>
<dbReference type="AlphaFoldDB" id="A0A8A4TQE5"/>
<dbReference type="KEGG" id="scor:J3U87_04775"/>
<evidence type="ECO:0000256" key="1">
    <source>
        <dbReference type="SAM" id="MobiDB-lite"/>
    </source>
</evidence>
<reference evidence="2" key="1">
    <citation type="submission" date="2021-03" db="EMBL/GenBank/DDBJ databases">
        <title>Acanthopleuribacteraceae sp. M133.</title>
        <authorList>
            <person name="Wang G."/>
        </authorList>
    </citation>
    <scope>NUCLEOTIDE SEQUENCE</scope>
    <source>
        <strain evidence="2">M133</strain>
    </source>
</reference>
<name>A0A8A4TQE5_SULCO</name>
<feature type="compositionally biased region" description="Basic and acidic residues" evidence="1">
    <location>
        <begin position="38"/>
        <end position="56"/>
    </location>
</feature>